<accession>A0AAV2S3W3</accession>
<protein>
    <submittedName>
        <fullName evidence="1">Uncharacterized protein</fullName>
    </submittedName>
</protein>
<dbReference type="EMBL" id="CAXKWB010042399">
    <property type="protein sequence ID" value="CAL4157800.1"/>
    <property type="molecule type" value="Genomic_DNA"/>
</dbReference>
<reference evidence="1 2" key="1">
    <citation type="submission" date="2024-05" db="EMBL/GenBank/DDBJ databases">
        <authorList>
            <person name="Wallberg A."/>
        </authorList>
    </citation>
    <scope>NUCLEOTIDE SEQUENCE [LARGE SCALE GENOMIC DNA]</scope>
</reference>
<evidence type="ECO:0000313" key="1">
    <source>
        <dbReference type="EMBL" id="CAL4157800.1"/>
    </source>
</evidence>
<sequence length="181" mass="19517">NISVGSKRSYHDRQLEELEASLQLHSIELAICHTSPQLTKSATTLCVALHSLFKLMTQVSRVGVMSPVVQLLVNFLHELVCMPNNQTLLSLTPPALLPNLVPLLAPPNAFNYNHLLAMTAPRMQGSDYLTSGSSSSFDLMKDVIGAPTPAQAAGARRAAAKLLCVQRNISLAKMSSQNEGI</sequence>
<organism evidence="1 2">
    <name type="scientific">Meganyctiphanes norvegica</name>
    <name type="common">Northern krill</name>
    <name type="synonym">Thysanopoda norvegica</name>
    <dbReference type="NCBI Taxonomy" id="48144"/>
    <lineage>
        <taxon>Eukaryota</taxon>
        <taxon>Metazoa</taxon>
        <taxon>Ecdysozoa</taxon>
        <taxon>Arthropoda</taxon>
        <taxon>Crustacea</taxon>
        <taxon>Multicrustacea</taxon>
        <taxon>Malacostraca</taxon>
        <taxon>Eumalacostraca</taxon>
        <taxon>Eucarida</taxon>
        <taxon>Euphausiacea</taxon>
        <taxon>Euphausiidae</taxon>
        <taxon>Meganyctiphanes</taxon>
    </lineage>
</organism>
<dbReference type="Proteomes" id="UP001497623">
    <property type="component" value="Unassembled WGS sequence"/>
</dbReference>
<comment type="caution">
    <text evidence="1">The sequence shown here is derived from an EMBL/GenBank/DDBJ whole genome shotgun (WGS) entry which is preliminary data.</text>
</comment>
<gene>
    <name evidence="1" type="ORF">MNOR_LOCUS31988</name>
</gene>
<feature type="non-terminal residue" evidence="1">
    <location>
        <position position="1"/>
    </location>
</feature>
<keyword evidence="2" id="KW-1185">Reference proteome</keyword>
<evidence type="ECO:0000313" key="2">
    <source>
        <dbReference type="Proteomes" id="UP001497623"/>
    </source>
</evidence>
<proteinExistence type="predicted"/>
<name>A0AAV2S3W3_MEGNR</name>
<dbReference type="AlphaFoldDB" id="A0AAV2S3W3"/>